<keyword evidence="7" id="KW-1185">Reference proteome</keyword>
<accession>A0A098VN24</accession>
<gene>
    <name evidence="6" type="ORF">DI09_6p560</name>
</gene>
<feature type="transmembrane region" description="Helical" evidence="4">
    <location>
        <begin position="45"/>
        <end position="66"/>
    </location>
</feature>
<feature type="transmembrane region" description="Helical" evidence="4">
    <location>
        <begin position="12"/>
        <end position="33"/>
    </location>
</feature>
<dbReference type="GO" id="GO:0012505">
    <property type="term" value="C:endomembrane system"/>
    <property type="evidence" value="ECO:0007669"/>
    <property type="project" value="TreeGrafter"/>
</dbReference>
<evidence type="ECO:0000259" key="5">
    <source>
        <dbReference type="SMART" id="SM00563"/>
    </source>
</evidence>
<evidence type="ECO:0000256" key="1">
    <source>
        <dbReference type="ARBA" id="ARBA00008655"/>
    </source>
</evidence>
<keyword evidence="3 6" id="KW-0012">Acyltransferase</keyword>
<reference evidence="6 7" key="1">
    <citation type="submission" date="2014-04" db="EMBL/GenBank/DDBJ databases">
        <title>A new species of microsporidia sheds light on the evolution of extreme parasitism.</title>
        <authorList>
            <person name="Haag K.L."/>
            <person name="James T.Y."/>
            <person name="Larsson R."/>
            <person name="Schaer T.M."/>
            <person name="Refardt D."/>
            <person name="Pombert J.-F."/>
            <person name="Ebert D."/>
        </authorList>
    </citation>
    <scope>NUCLEOTIDE SEQUENCE [LARGE SCALE GENOMIC DNA]</scope>
    <source>
        <strain evidence="6 7">UGP3</strain>
        <tissue evidence="6">Spores</tissue>
    </source>
</reference>
<dbReference type="Pfam" id="PF01553">
    <property type="entry name" value="Acyltransferase"/>
    <property type="match status" value="1"/>
</dbReference>
<evidence type="ECO:0000256" key="2">
    <source>
        <dbReference type="ARBA" id="ARBA00022679"/>
    </source>
</evidence>
<dbReference type="AlphaFoldDB" id="A0A098VN24"/>
<keyword evidence="4" id="KW-1133">Transmembrane helix</keyword>
<feature type="domain" description="Phospholipid/glycerol acyltransferase" evidence="5">
    <location>
        <begin position="97"/>
        <end position="223"/>
    </location>
</feature>
<evidence type="ECO:0000313" key="6">
    <source>
        <dbReference type="EMBL" id="KGG50472.1"/>
    </source>
</evidence>
<dbReference type="Pfam" id="PF16076">
    <property type="entry name" value="Acyltransf_C"/>
    <property type="match status" value="1"/>
</dbReference>
<protein>
    <submittedName>
        <fullName evidence="6">Acyltransferase</fullName>
    </submittedName>
</protein>
<dbReference type="GO" id="GO:0003841">
    <property type="term" value="F:1-acylglycerol-3-phosphate O-acyltransferase activity"/>
    <property type="evidence" value="ECO:0007669"/>
    <property type="project" value="TreeGrafter"/>
</dbReference>
<dbReference type="HOGENOM" id="CLU_041844_6_0_1"/>
<keyword evidence="4" id="KW-0472">Membrane</keyword>
<keyword evidence="4" id="KW-0812">Transmembrane</keyword>
<dbReference type="OrthoDB" id="189226at2759"/>
<dbReference type="VEuPathDB" id="MicrosporidiaDB:DI09_6p560"/>
<comment type="caution">
    <text evidence="6">The sequence shown here is derived from an EMBL/GenBank/DDBJ whole genome shotgun (WGS) entry which is preliminary data.</text>
</comment>
<organism evidence="6 7">
    <name type="scientific">Mitosporidium daphniae</name>
    <dbReference type="NCBI Taxonomy" id="1485682"/>
    <lineage>
        <taxon>Eukaryota</taxon>
        <taxon>Fungi</taxon>
        <taxon>Fungi incertae sedis</taxon>
        <taxon>Microsporidia</taxon>
        <taxon>Mitosporidium</taxon>
    </lineage>
</organism>
<dbReference type="Proteomes" id="UP000029725">
    <property type="component" value="Unassembled WGS sequence"/>
</dbReference>
<feature type="transmembrane region" description="Helical" evidence="4">
    <location>
        <begin position="133"/>
        <end position="151"/>
    </location>
</feature>
<name>A0A098VN24_9MICR</name>
<dbReference type="GeneID" id="25260689"/>
<dbReference type="PANTHER" id="PTHR10983">
    <property type="entry name" value="1-ACYLGLYCEROL-3-PHOSPHATE ACYLTRANSFERASE-RELATED"/>
    <property type="match status" value="1"/>
</dbReference>
<dbReference type="RefSeq" id="XP_013236899.1">
    <property type="nucleotide sequence ID" value="XM_013381445.1"/>
</dbReference>
<dbReference type="InterPro" id="IPR002123">
    <property type="entry name" value="Plipid/glycerol_acylTrfase"/>
</dbReference>
<evidence type="ECO:0000256" key="4">
    <source>
        <dbReference type="SAM" id="Phobius"/>
    </source>
</evidence>
<dbReference type="CDD" id="cd07990">
    <property type="entry name" value="LPLAT_LCLAT1-like"/>
    <property type="match status" value="1"/>
</dbReference>
<proteinExistence type="inferred from homology"/>
<dbReference type="SUPFAM" id="SSF69593">
    <property type="entry name" value="Glycerol-3-phosphate (1)-acyltransferase"/>
    <property type="match status" value="1"/>
</dbReference>
<evidence type="ECO:0000313" key="7">
    <source>
        <dbReference type="Proteomes" id="UP000029725"/>
    </source>
</evidence>
<dbReference type="InterPro" id="IPR032098">
    <property type="entry name" value="Acyltransf_C"/>
</dbReference>
<dbReference type="PANTHER" id="PTHR10983:SF24">
    <property type="entry name" value="1-ACYLGLYCEROL-3-PHOSPHATE O-ACYLTRANSFERASE 3, ISOFORM E-RELATED"/>
    <property type="match status" value="1"/>
</dbReference>
<evidence type="ECO:0000256" key="3">
    <source>
        <dbReference type="ARBA" id="ARBA00023315"/>
    </source>
</evidence>
<sequence>MSTGNSFKRYSLIVSCIILTIFVISISLLAVIVQIITFPFTSPEFFYHINCYIAFTIWRSLNFILFKVNGSPPSIDISFEGFPNGVNQNEIPEKESAIIVSNHISATDFYVIHAAALRRGMLGQIRYFLKDSIKWIPIYGLGMWFLGMIYVKRSWTLDKNNIKKQLAGFSYSTKKCFPIWIVTFAEGSRITPSKLKEAQEFCKEKGVSYIPSHTLVPRSKGFCAVLDEFRESSEVKFIYDFTIAYWHPIHGWGVPPSLADINFGLVPPGCKFYAHVKRIPISDIPQGQEEAWLKDLFIEKDQRLGNIKAKWMPIN</sequence>
<dbReference type="EMBL" id="JMKJ01000579">
    <property type="protein sequence ID" value="KGG50472.1"/>
    <property type="molecule type" value="Genomic_DNA"/>
</dbReference>
<comment type="similarity">
    <text evidence="1">Belongs to the 1-acyl-sn-glycerol-3-phosphate acyltransferase family.</text>
</comment>
<dbReference type="SMART" id="SM00563">
    <property type="entry name" value="PlsC"/>
    <property type="match status" value="1"/>
</dbReference>
<keyword evidence="2 6" id="KW-0808">Transferase</keyword>